<dbReference type="AlphaFoldDB" id="A0A921I416"/>
<dbReference type="Pfam" id="PF12730">
    <property type="entry name" value="ABC2_membrane_4"/>
    <property type="match status" value="1"/>
</dbReference>
<dbReference type="EMBL" id="DYVY01000147">
    <property type="protein sequence ID" value="HJF94882.1"/>
    <property type="molecule type" value="Genomic_DNA"/>
</dbReference>
<keyword evidence="1" id="KW-1133">Transmembrane helix</keyword>
<accession>A0A921I416</accession>
<dbReference type="PANTHER" id="PTHR37305:SF1">
    <property type="entry name" value="MEMBRANE PROTEIN"/>
    <property type="match status" value="1"/>
</dbReference>
<proteinExistence type="predicted"/>
<reference evidence="2" key="1">
    <citation type="journal article" date="2021" name="PeerJ">
        <title>Extensive microbial diversity within the chicken gut microbiome revealed by metagenomics and culture.</title>
        <authorList>
            <person name="Gilroy R."/>
            <person name="Ravi A."/>
            <person name="Getino M."/>
            <person name="Pursley I."/>
            <person name="Horton D.L."/>
            <person name="Alikhan N.F."/>
            <person name="Baker D."/>
            <person name="Gharbi K."/>
            <person name="Hall N."/>
            <person name="Watson M."/>
            <person name="Adriaenssens E.M."/>
            <person name="Foster-Nyarko E."/>
            <person name="Jarju S."/>
            <person name="Secka A."/>
            <person name="Antonio M."/>
            <person name="Oren A."/>
            <person name="Chaudhuri R.R."/>
            <person name="La Ragione R."/>
            <person name="Hildebrand F."/>
            <person name="Pallen M.J."/>
        </authorList>
    </citation>
    <scope>NUCLEOTIDE SEQUENCE</scope>
    <source>
        <strain evidence="2">ChiSjej5B23-16112</strain>
    </source>
</reference>
<evidence type="ECO:0000313" key="2">
    <source>
        <dbReference type="EMBL" id="HJF94882.1"/>
    </source>
</evidence>
<reference evidence="2" key="2">
    <citation type="submission" date="2021-09" db="EMBL/GenBank/DDBJ databases">
        <authorList>
            <person name="Gilroy R."/>
        </authorList>
    </citation>
    <scope>NUCLEOTIDE SEQUENCE</scope>
    <source>
        <strain evidence="2">ChiSjej5B23-16112</strain>
    </source>
</reference>
<sequence>MLNLIRSDIFKLKKAKYFWILLIINILLAVGTVCLLDFTYKLAGDSIEAQLSQEQAALDDAGMNVSVEGIPTGHDQLSTSSQMLTFFAGNTTLLMAVLISLFVGSEFNNGTVKIIASRNYSRLKIYLSKLFVGILASVLFTLVFVLAATMTATALWGFGDVSGSYASQLLLKGALELLLGASYVSLFVMFSFLIRQNGGSLAANICFLEFTSLVVTLGEMLIHHFLGRTVTLSDYLPDMCMTALTQNPDRNTLLRAALVGVCFLLVPTLVGAANFRKRDIK</sequence>
<dbReference type="GO" id="GO:0005886">
    <property type="term" value="C:plasma membrane"/>
    <property type="evidence" value="ECO:0007669"/>
    <property type="project" value="UniProtKB-SubCell"/>
</dbReference>
<evidence type="ECO:0000313" key="3">
    <source>
        <dbReference type="Proteomes" id="UP000769156"/>
    </source>
</evidence>
<feature type="transmembrane region" description="Helical" evidence="1">
    <location>
        <begin position="201"/>
        <end position="226"/>
    </location>
</feature>
<organism evidence="2 3">
    <name type="scientific">Lachnoclostridium phocaeense</name>
    <dbReference type="NCBI Taxonomy" id="1871021"/>
    <lineage>
        <taxon>Bacteria</taxon>
        <taxon>Bacillati</taxon>
        <taxon>Bacillota</taxon>
        <taxon>Clostridia</taxon>
        <taxon>Lachnospirales</taxon>
        <taxon>Lachnospiraceae</taxon>
    </lineage>
</organism>
<name>A0A921I416_9FIRM</name>
<gene>
    <name evidence="2" type="ORF">K8V82_08845</name>
</gene>
<feature type="transmembrane region" description="Helical" evidence="1">
    <location>
        <begin position="83"/>
        <end position="104"/>
    </location>
</feature>
<feature type="transmembrane region" description="Helical" evidence="1">
    <location>
        <begin position="20"/>
        <end position="40"/>
    </location>
</feature>
<evidence type="ECO:0000256" key="1">
    <source>
        <dbReference type="SAM" id="Phobius"/>
    </source>
</evidence>
<dbReference type="GO" id="GO:0140359">
    <property type="term" value="F:ABC-type transporter activity"/>
    <property type="evidence" value="ECO:0007669"/>
    <property type="project" value="InterPro"/>
</dbReference>
<protein>
    <submittedName>
        <fullName evidence="2">ABC transporter permease subunit</fullName>
    </submittedName>
</protein>
<keyword evidence="1" id="KW-0472">Membrane</keyword>
<keyword evidence="1" id="KW-0812">Transmembrane</keyword>
<comment type="caution">
    <text evidence="2">The sequence shown here is derived from an EMBL/GenBank/DDBJ whole genome shotgun (WGS) entry which is preliminary data.</text>
</comment>
<feature type="transmembrane region" description="Helical" evidence="1">
    <location>
        <begin position="253"/>
        <end position="275"/>
    </location>
</feature>
<dbReference type="PANTHER" id="PTHR37305">
    <property type="entry name" value="INTEGRAL MEMBRANE PROTEIN-RELATED"/>
    <property type="match status" value="1"/>
</dbReference>
<dbReference type="Proteomes" id="UP000769156">
    <property type="component" value="Unassembled WGS sequence"/>
</dbReference>
<feature type="transmembrane region" description="Helical" evidence="1">
    <location>
        <begin position="170"/>
        <end position="194"/>
    </location>
</feature>
<feature type="transmembrane region" description="Helical" evidence="1">
    <location>
        <begin position="125"/>
        <end position="158"/>
    </location>
</feature>